<evidence type="ECO:0000256" key="3">
    <source>
        <dbReference type="ARBA" id="ARBA00022481"/>
    </source>
</evidence>
<organism evidence="10 11">
    <name type="scientific">Limnohabitans planktonicus II-D5</name>
    <dbReference type="NCBI Taxonomy" id="1293045"/>
    <lineage>
        <taxon>Bacteria</taxon>
        <taxon>Pseudomonadati</taxon>
        <taxon>Pseudomonadota</taxon>
        <taxon>Betaproteobacteria</taxon>
        <taxon>Burkholderiales</taxon>
        <taxon>Comamonadaceae</taxon>
        <taxon>Limnohabitans</taxon>
    </lineage>
</organism>
<evidence type="ECO:0000313" key="11">
    <source>
        <dbReference type="Proteomes" id="UP000037507"/>
    </source>
</evidence>
<feature type="compositionally biased region" description="Low complexity" evidence="8">
    <location>
        <begin position="230"/>
        <end position="242"/>
    </location>
</feature>
<dbReference type="PANTHER" id="PTHR39583">
    <property type="entry name" value="TYPE II SECRETION SYSTEM PROTEIN J-RELATED"/>
    <property type="match status" value="1"/>
</dbReference>
<evidence type="ECO:0000256" key="9">
    <source>
        <dbReference type="SAM" id="Phobius"/>
    </source>
</evidence>
<evidence type="ECO:0000256" key="2">
    <source>
        <dbReference type="ARBA" id="ARBA00022475"/>
    </source>
</evidence>
<evidence type="ECO:0000256" key="1">
    <source>
        <dbReference type="ARBA" id="ARBA00004377"/>
    </source>
</evidence>
<evidence type="ECO:0000256" key="4">
    <source>
        <dbReference type="ARBA" id="ARBA00022519"/>
    </source>
</evidence>
<dbReference type="InterPro" id="IPR045584">
    <property type="entry name" value="Pilin-like"/>
</dbReference>
<dbReference type="NCBIfam" id="TIGR02532">
    <property type="entry name" value="IV_pilin_GFxxxE"/>
    <property type="match status" value="1"/>
</dbReference>
<comment type="caution">
    <text evidence="10">The sequence shown here is derived from an EMBL/GenBank/DDBJ whole genome shotgun (WGS) entry which is preliminary data.</text>
</comment>
<keyword evidence="2" id="KW-1003">Cell membrane</keyword>
<dbReference type="PANTHER" id="PTHR39583:SF2">
    <property type="entry name" value="TYPE II SECRETION SYSTEM PROTEIN J"/>
    <property type="match status" value="1"/>
</dbReference>
<proteinExistence type="predicted"/>
<dbReference type="SUPFAM" id="SSF54523">
    <property type="entry name" value="Pili subunits"/>
    <property type="match status" value="1"/>
</dbReference>
<dbReference type="AlphaFoldDB" id="A0A2T7U999"/>
<dbReference type="InterPro" id="IPR051621">
    <property type="entry name" value="T2SS_protein_J"/>
</dbReference>
<reference evidence="10" key="1">
    <citation type="submission" date="2017-04" db="EMBL/GenBank/DDBJ databases">
        <title>Unexpected and diverse lifestyles within the genus Limnohabitans.</title>
        <authorList>
            <person name="Kasalicky V."/>
            <person name="Mehrshad M."/>
            <person name="Andrei S.-A."/>
            <person name="Salcher M."/>
            <person name="Kratochvilova H."/>
            <person name="Simek K."/>
            <person name="Ghai R."/>
        </authorList>
    </citation>
    <scope>NUCLEOTIDE SEQUENCE [LARGE SCALE GENOMIC DNA]</scope>
    <source>
        <strain evidence="10">II-D5</strain>
    </source>
</reference>
<dbReference type="Proteomes" id="UP000037507">
    <property type="component" value="Unassembled WGS sequence"/>
</dbReference>
<dbReference type="RefSeq" id="WP_083450989.1">
    <property type="nucleotide sequence ID" value="NZ_LFYT02000034.1"/>
</dbReference>
<dbReference type="OrthoDB" id="9151668at2"/>
<dbReference type="GO" id="GO:0015628">
    <property type="term" value="P:protein secretion by the type II secretion system"/>
    <property type="evidence" value="ECO:0007669"/>
    <property type="project" value="TreeGrafter"/>
</dbReference>
<keyword evidence="5 9" id="KW-0812">Transmembrane</keyword>
<keyword evidence="7 9" id="KW-0472">Membrane</keyword>
<dbReference type="STRING" id="1293045.H663_00090"/>
<name>A0A2T7U999_9BURK</name>
<evidence type="ECO:0000313" key="10">
    <source>
        <dbReference type="EMBL" id="PVE41260.1"/>
    </source>
</evidence>
<keyword evidence="3" id="KW-0488">Methylation</keyword>
<keyword evidence="11" id="KW-1185">Reference proteome</keyword>
<keyword evidence="4" id="KW-0997">Cell inner membrane</keyword>
<gene>
    <name evidence="10" type="ORF">H663_018205</name>
</gene>
<accession>A0A2T7U999</accession>
<comment type="subcellular location">
    <subcellularLocation>
        <location evidence="1">Cell inner membrane</location>
        <topology evidence="1">Single-pass membrane protein</topology>
    </subcellularLocation>
</comment>
<protein>
    <submittedName>
        <fullName evidence="10">General secretion pathway protein GspJ</fullName>
    </submittedName>
</protein>
<evidence type="ECO:0000256" key="6">
    <source>
        <dbReference type="ARBA" id="ARBA00022989"/>
    </source>
</evidence>
<feature type="transmembrane region" description="Helical" evidence="9">
    <location>
        <begin position="41"/>
        <end position="61"/>
    </location>
</feature>
<keyword evidence="6 9" id="KW-1133">Transmembrane helix</keyword>
<dbReference type="PROSITE" id="PS00409">
    <property type="entry name" value="PROKAR_NTER_METHYL"/>
    <property type="match status" value="1"/>
</dbReference>
<dbReference type="GO" id="GO:0005886">
    <property type="term" value="C:plasma membrane"/>
    <property type="evidence" value="ECO:0007669"/>
    <property type="project" value="UniProtKB-SubCell"/>
</dbReference>
<sequence length="275" mass="29320">MANAPCRGLRPPTYKDIALRHAATAPVGRHSQSPTSACRGFTLIEVLVAISVMALMSLMAWRGLDGMLRTQSSLQTRSDEVRTLQAGLAQWQTDLDQLAELSNTPSWDWDGKVLRITRRAALGTEVQVVAWTWRNNPGRPGGGDWLRWQSAPLQLRADWQNAWNLAREWSQTPTPASQAGEVNIHPLSGWQLFVHRGGSWTNPLSSDAVTPGSSTSSPGNTAGTPPPASGPATGSAASSTPPDGVRLILTLPPGPSGAGALTLDWIRPTLSGAQS</sequence>
<evidence type="ECO:0000256" key="7">
    <source>
        <dbReference type="ARBA" id="ARBA00023136"/>
    </source>
</evidence>
<feature type="region of interest" description="Disordered" evidence="8">
    <location>
        <begin position="203"/>
        <end position="252"/>
    </location>
</feature>
<evidence type="ECO:0000256" key="5">
    <source>
        <dbReference type="ARBA" id="ARBA00022692"/>
    </source>
</evidence>
<evidence type="ECO:0000256" key="8">
    <source>
        <dbReference type="SAM" id="MobiDB-lite"/>
    </source>
</evidence>
<dbReference type="Pfam" id="PF07963">
    <property type="entry name" value="N_methyl"/>
    <property type="match status" value="1"/>
</dbReference>
<dbReference type="InterPro" id="IPR012902">
    <property type="entry name" value="N_methyl_site"/>
</dbReference>
<feature type="compositionally biased region" description="Low complexity" evidence="8">
    <location>
        <begin position="210"/>
        <end position="223"/>
    </location>
</feature>
<dbReference type="EMBL" id="LFYT02000034">
    <property type="protein sequence ID" value="PVE41260.1"/>
    <property type="molecule type" value="Genomic_DNA"/>
</dbReference>